<accession>A0A9D7DVB3</accession>
<dbReference type="Pfam" id="PF00724">
    <property type="entry name" value="Oxidored_FMN"/>
    <property type="match status" value="1"/>
</dbReference>
<dbReference type="AlphaFoldDB" id="A0A9D7DVB3"/>
<evidence type="ECO:0000259" key="4">
    <source>
        <dbReference type="Pfam" id="PF00724"/>
    </source>
</evidence>
<dbReference type="PANTHER" id="PTHR22893">
    <property type="entry name" value="NADH OXIDOREDUCTASE-RELATED"/>
    <property type="match status" value="1"/>
</dbReference>
<keyword evidence="3" id="KW-0560">Oxidoreductase</keyword>
<comment type="caution">
    <text evidence="5">The sequence shown here is derived from an EMBL/GenBank/DDBJ whole genome shotgun (WGS) entry which is preliminary data.</text>
</comment>
<dbReference type="InterPro" id="IPR013785">
    <property type="entry name" value="Aldolase_TIM"/>
</dbReference>
<dbReference type="GO" id="GO:0005829">
    <property type="term" value="C:cytosol"/>
    <property type="evidence" value="ECO:0007669"/>
    <property type="project" value="TreeGrafter"/>
</dbReference>
<dbReference type="Gene3D" id="3.20.20.70">
    <property type="entry name" value="Aldolase class I"/>
    <property type="match status" value="1"/>
</dbReference>
<evidence type="ECO:0000256" key="2">
    <source>
        <dbReference type="ARBA" id="ARBA00005979"/>
    </source>
</evidence>
<proteinExistence type="inferred from homology"/>
<evidence type="ECO:0000256" key="3">
    <source>
        <dbReference type="ARBA" id="ARBA00023002"/>
    </source>
</evidence>
<gene>
    <name evidence="5" type="ORF">IPH26_00495</name>
</gene>
<evidence type="ECO:0000313" key="5">
    <source>
        <dbReference type="EMBL" id="MBK6971490.1"/>
    </source>
</evidence>
<feature type="domain" description="NADH:flavin oxidoreductase/NADH oxidase N-terminal" evidence="4">
    <location>
        <begin position="10"/>
        <end position="341"/>
    </location>
</feature>
<dbReference type="SUPFAM" id="SSF51395">
    <property type="entry name" value="FMN-linked oxidoreductases"/>
    <property type="match status" value="1"/>
</dbReference>
<dbReference type="FunFam" id="3.20.20.70:FF:000059">
    <property type="entry name" value="N-ethylmaleimide reductase, FMN-linked"/>
    <property type="match status" value="1"/>
</dbReference>
<reference evidence="5" key="1">
    <citation type="submission" date="2020-10" db="EMBL/GenBank/DDBJ databases">
        <title>Connecting structure to function with the recovery of over 1000 high-quality activated sludge metagenome-assembled genomes encoding full-length rRNA genes using long-read sequencing.</title>
        <authorList>
            <person name="Singleton C.M."/>
            <person name="Petriglieri F."/>
            <person name="Kristensen J.M."/>
            <person name="Kirkegaard R.H."/>
            <person name="Michaelsen T.Y."/>
            <person name="Andersen M.H."/>
            <person name="Karst S.M."/>
            <person name="Dueholm M.S."/>
            <person name="Nielsen P.H."/>
            <person name="Albertsen M."/>
        </authorList>
    </citation>
    <scope>NUCLEOTIDE SEQUENCE</scope>
    <source>
        <strain evidence="5">Bjer_18-Q3-R1-45_BAT3C.347</strain>
    </source>
</reference>
<dbReference type="InterPro" id="IPR001155">
    <property type="entry name" value="OxRdtase_FMN_N"/>
</dbReference>
<organism evidence="5 6">
    <name type="scientific">Candidatus Methylophosphatis roskildensis</name>
    <dbReference type="NCBI Taxonomy" id="2899263"/>
    <lineage>
        <taxon>Bacteria</taxon>
        <taxon>Pseudomonadati</taxon>
        <taxon>Pseudomonadota</taxon>
        <taxon>Betaproteobacteria</taxon>
        <taxon>Nitrosomonadales</taxon>
        <taxon>Sterolibacteriaceae</taxon>
        <taxon>Candidatus Methylophosphatis</taxon>
    </lineage>
</organism>
<protein>
    <submittedName>
        <fullName evidence="5">Alkene reductase</fullName>
    </submittedName>
</protein>
<dbReference type="PANTHER" id="PTHR22893:SF91">
    <property type="entry name" value="NADPH DEHYDROGENASE 2-RELATED"/>
    <property type="match status" value="1"/>
</dbReference>
<evidence type="ECO:0000313" key="6">
    <source>
        <dbReference type="Proteomes" id="UP000807785"/>
    </source>
</evidence>
<comment type="cofactor">
    <cofactor evidence="1">
        <name>FMN</name>
        <dbReference type="ChEBI" id="CHEBI:58210"/>
    </cofactor>
</comment>
<dbReference type="GO" id="GO:0016628">
    <property type="term" value="F:oxidoreductase activity, acting on the CH-CH group of donors, NAD or NADP as acceptor"/>
    <property type="evidence" value="ECO:0007669"/>
    <property type="project" value="UniProtKB-ARBA"/>
</dbReference>
<name>A0A9D7DVB3_9PROT</name>
<dbReference type="GO" id="GO:0010181">
    <property type="term" value="F:FMN binding"/>
    <property type="evidence" value="ECO:0007669"/>
    <property type="project" value="InterPro"/>
</dbReference>
<comment type="similarity">
    <text evidence="2">Belongs to the NADH:flavin oxidoreductase/NADH oxidase family.</text>
</comment>
<dbReference type="InterPro" id="IPR045247">
    <property type="entry name" value="Oye-like"/>
</dbReference>
<sequence>MPTKLLSRYQLGGLALPNRLVMAPMNRNRATDLALAPSALMTKYYVQRASAGLIISEGTPISPQARGCARTPGIYSEAQIAGWKRVTKAVHDAGGRMVLQLWHVGRVGHSSLRVDRSPPVGPSGICLEHDKVPTLDGNDEPVLVRCDPPRALGTEEVKAIVADFAQAARNAMAAGFDGVEIHAANGYLFDQFRCPYLNDRADEYGGTLENRWRFLLETVDAVTQTVGKARVGVRISPLGTAHEMRTDPDPLLTYGHLACELDRLGVGYLHVYDQSGSWIHDPQSDLLEHLRACYPYAMILCGGFSLERAHAALQSDHADLIAFGKHFISNPDLVERLRIGAPLAPWNPKTIYKGGATGYIDYPTLEEEALSEP</sequence>
<evidence type="ECO:0000256" key="1">
    <source>
        <dbReference type="ARBA" id="ARBA00001917"/>
    </source>
</evidence>
<dbReference type="Proteomes" id="UP000807785">
    <property type="component" value="Unassembled WGS sequence"/>
</dbReference>
<dbReference type="EMBL" id="JADJEV010000001">
    <property type="protein sequence ID" value="MBK6971490.1"/>
    <property type="molecule type" value="Genomic_DNA"/>
</dbReference>
<dbReference type="CDD" id="cd02933">
    <property type="entry name" value="OYE_like_FMN"/>
    <property type="match status" value="1"/>
</dbReference>